<name>U1PDR5_9EURY</name>
<dbReference type="HOGENOM" id="CLU_1736381_0_0_2"/>
<reference evidence="2 3" key="1">
    <citation type="journal article" date="2013" name="PLoS ONE">
        <title>Assembly-driven community genomics of a hypersaline microbial ecosystem.</title>
        <authorList>
            <person name="Podell S."/>
            <person name="Ugalde J.A."/>
            <person name="Narasingarao P."/>
            <person name="Banfield J.F."/>
            <person name="Heidelberg K.B."/>
            <person name="Allen E.E."/>
        </authorList>
    </citation>
    <scope>NUCLEOTIDE SEQUENCE [LARGE SCALE GENOMIC DNA]</scope>
    <source>
        <strain evidence="3">J07HQW1</strain>
    </source>
</reference>
<organism evidence="2 3">
    <name type="scientific">Haloquadratum walsbyi J07HQW1</name>
    <dbReference type="NCBI Taxonomy" id="1238424"/>
    <lineage>
        <taxon>Archaea</taxon>
        <taxon>Methanobacteriati</taxon>
        <taxon>Methanobacteriota</taxon>
        <taxon>Stenosarchaea group</taxon>
        <taxon>Halobacteria</taxon>
        <taxon>Halobacteriales</taxon>
        <taxon>Haloferacaceae</taxon>
        <taxon>Haloquadratum</taxon>
    </lineage>
</organism>
<proteinExistence type="predicted"/>
<dbReference type="EMBL" id="KE356560">
    <property type="protein sequence ID" value="ERG91732.1"/>
    <property type="molecule type" value="Genomic_DNA"/>
</dbReference>
<evidence type="ECO:0000313" key="2">
    <source>
        <dbReference type="EMBL" id="ERG91732.1"/>
    </source>
</evidence>
<evidence type="ECO:0000313" key="3">
    <source>
        <dbReference type="Proteomes" id="UP000030649"/>
    </source>
</evidence>
<sequence length="150" mass="16949">MNRCYARLLDSPQKVTLSLSKSAGLPEAQPTLGVRTRQRRGVPGAGAERCDTLSTSSPTPPATVREPHTDSSRTGVWWECKPAISTRSRFTLRIPLCSRRGGCQEDRLQPTCRFIDRLCRVRLCMNRLGVNPRYSAYAYLKIQHSTERQE</sequence>
<gene>
    <name evidence="2" type="ORF">J07HQW1_01766</name>
</gene>
<protein>
    <submittedName>
        <fullName evidence="2">Uncharacterized protein</fullName>
    </submittedName>
</protein>
<accession>U1PDR5</accession>
<dbReference type="AlphaFoldDB" id="U1PDR5"/>
<evidence type="ECO:0000256" key="1">
    <source>
        <dbReference type="SAM" id="MobiDB-lite"/>
    </source>
</evidence>
<feature type="region of interest" description="Disordered" evidence="1">
    <location>
        <begin position="28"/>
        <end position="73"/>
    </location>
</feature>
<dbReference type="Proteomes" id="UP000030649">
    <property type="component" value="Unassembled WGS sequence"/>
</dbReference>